<proteinExistence type="predicted"/>
<dbReference type="InterPro" id="IPR029033">
    <property type="entry name" value="His_PPase_superfam"/>
</dbReference>
<feature type="active site" description="Proton donor/acceptor" evidence="1">
    <location>
        <position position="83"/>
    </location>
</feature>
<accession>A0A7M1QZN0</accession>
<evidence type="ECO:0000256" key="1">
    <source>
        <dbReference type="PIRSR" id="PIRSR613078-1"/>
    </source>
</evidence>
<dbReference type="SMART" id="SM00855">
    <property type="entry name" value="PGAM"/>
    <property type="match status" value="1"/>
</dbReference>
<feature type="binding site" evidence="2">
    <location>
        <begin position="83"/>
        <end position="86"/>
    </location>
    <ligand>
        <name>substrate</name>
    </ligand>
</feature>
<dbReference type="Pfam" id="PF00300">
    <property type="entry name" value="His_Phos_1"/>
    <property type="match status" value="1"/>
</dbReference>
<name>A0A7M1QZN0_9ACTO</name>
<evidence type="ECO:0000313" key="4">
    <source>
        <dbReference type="Proteomes" id="UP000594961"/>
    </source>
</evidence>
<protein>
    <submittedName>
        <fullName evidence="3">Histidine phosphatase family protein</fullName>
    </submittedName>
</protein>
<dbReference type="PANTHER" id="PTHR48100">
    <property type="entry name" value="BROAD-SPECIFICITY PHOSPHATASE YOR283W-RELATED"/>
    <property type="match status" value="1"/>
</dbReference>
<dbReference type="GO" id="GO:0005737">
    <property type="term" value="C:cytoplasm"/>
    <property type="evidence" value="ECO:0007669"/>
    <property type="project" value="TreeGrafter"/>
</dbReference>
<gene>
    <name evidence="3" type="ORF">INS90_06490</name>
</gene>
<feature type="binding site" evidence="2">
    <location>
        <begin position="9"/>
        <end position="16"/>
    </location>
    <ligand>
        <name>substrate</name>
    </ligand>
</feature>
<reference evidence="3 4" key="1">
    <citation type="submission" date="2020-10" db="EMBL/GenBank/DDBJ databases">
        <title>Trueperella pecoris sp. nov. isolated from bovine and porcine specimens.</title>
        <authorList>
            <person name="Schoenecker L."/>
            <person name="Schnydrig P."/>
            <person name="Brodard I."/>
            <person name="Thomann A."/>
            <person name="Hemphill A."/>
            <person name="Rodriguez-Campos S."/>
            <person name="Perreten V."/>
            <person name="Jores J."/>
            <person name="Kittl S."/>
        </authorList>
    </citation>
    <scope>NUCLEOTIDE SEQUENCE [LARGE SCALE GENOMIC DNA]</scope>
    <source>
        <strain evidence="3 4">19OD0592</strain>
    </source>
</reference>
<organism evidence="3 4">
    <name type="scientific">Trueperella pecoris</name>
    <dbReference type="NCBI Taxonomy" id="2733571"/>
    <lineage>
        <taxon>Bacteria</taxon>
        <taxon>Bacillati</taxon>
        <taxon>Actinomycetota</taxon>
        <taxon>Actinomycetes</taxon>
        <taxon>Actinomycetales</taxon>
        <taxon>Actinomycetaceae</taxon>
        <taxon>Trueperella</taxon>
    </lineage>
</organism>
<sequence>MRLRLVFWRHGQTVQNLSLRIQGAQDFPLDDVGHAQAAEAAGELAKMKPARIYSSDLRRARQTAEYLFKVTGVPILMESSLRERAYGSWEGLTSAEIRERDPEQWMVWREGREPEGVGVERREDCGMRVADAVSRAVADIEAELSQSVGKDDVVTVVFVAHGGSISNGIMTLLGQNPSEWVGLQGMDNCHWAILESRHKANPPWRLYSYNRRTVDVATIDRPGF</sequence>
<dbReference type="InterPro" id="IPR050275">
    <property type="entry name" value="PGM_Phosphatase"/>
</dbReference>
<dbReference type="PANTHER" id="PTHR48100:SF62">
    <property type="entry name" value="GLUCOSYL-3-PHOSPHOGLYCERATE PHOSPHATASE"/>
    <property type="match status" value="1"/>
</dbReference>
<dbReference type="RefSeq" id="WP_197552027.1">
    <property type="nucleotide sequence ID" value="NZ_CP063212.1"/>
</dbReference>
<evidence type="ECO:0000313" key="3">
    <source>
        <dbReference type="EMBL" id="QOR46934.1"/>
    </source>
</evidence>
<dbReference type="Proteomes" id="UP000594961">
    <property type="component" value="Chromosome"/>
</dbReference>
<feature type="active site" description="Tele-phosphohistidine intermediate" evidence="1">
    <location>
        <position position="10"/>
    </location>
</feature>
<dbReference type="Gene3D" id="3.40.50.1240">
    <property type="entry name" value="Phosphoglycerate mutase-like"/>
    <property type="match status" value="1"/>
</dbReference>
<dbReference type="GO" id="GO:0016791">
    <property type="term" value="F:phosphatase activity"/>
    <property type="evidence" value="ECO:0007669"/>
    <property type="project" value="TreeGrafter"/>
</dbReference>
<dbReference type="EMBL" id="CP063212">
    <property type="protein sequence ID" value="QOR46934.1"/>
    <property type="molecule type" value="Genomic_DNA"/>
</dbReference>
<feature type="binding site" evidence="2">
    <location>
        <position position="59"/>
    </location>
    <ligand>
        <name>substrate</name>
    </ligand>
</feature>
<dbReference type="InterPro" id="IPR013078">
    <property type="entry name" value="His_Pase_superF_clade-1"/>
</dbReference>
<dbReference type="AlphaFoldDB" id="A0A7M1QZN0"/>
<dbReference type="CDD" id="cd07067">
    <property type="entry name" value="HP_PGM_like"/>
    <property type="match status" value="1"/>
</dbReference>
<evidence type="ECO:0000256" key="2">
    <source>
        <dbReference type="PIRSR" id="PIRSR613078-2"/>
    </source>
</evidence>
<dbReference type="SUPFAM" id="SSF53254">
    <property type="entry name" value="Phosphoglycerate mutase-like"/>
    <property type="match status" value="1"/>
</dbReference>